<evidence type="ECO:0000313" key="4">
    <source>
        <dbReference type="Proteomes" id="UP000618051"/>
    </source>
</evidence>
<gene>
    <name evidence="3" type="ORF">IHE44_0001087</name>
    <name evidence="2" type="ORF">IHE44_014425</name>
</gene>
<sequence length="81" mass="9237">MCKVTVQGATKTRTSTPPSVARAMSTGALTNRRKTSNSDTNLRFQDVFINSSRQLGNFERMGVYGTPYGQQFKRESMYYWQ</sequence>
<dbReference type="Proteomes" id="UP000618051">
    <property type="component" value="Unassembled WGS sequence"/>
</dbReference>
<evidence type="ECO:0000256" key="1">
    <source>
        <dbReference type="SAM" id="MobiDB-lite"/>
    </source>
</evidence>
<comment type="caution">
    <text evidence="2">The sequence shown here is derived from an EMBL/GenBank/DDBJ whole genome shotgun (WGS) entry which is preliminary data.</text>
</comment>
<keyword evidence="4" id="KW-1185">Reference proteome</keyword>
<evidence type="ECO:0000313" key="3">
    <source>
        <dbReference type="EMBL" id="KAI1243464.1"/>
    </source>
</evidence>
<reference evidence="3" key="3">
    <citation type="submission" date="2022-01" db="EMBL/GenBank/DDBJ databases">
        <authorList>
            <person name="Rubenstein D.R."/>
        </authorList>
    </citation>
    <scope>NUCLEOTIDE SEQUENCE</scope>
    <source>
        <strain evidence="3">SS15</strain>
        <tissue evidence="3">Liver</tissue>
    </source>
</reference>
<organism evidence="2">
    <name type="scientific">Lamprotornis superbus</name>
    <dbReference type="NCBI Taxonomy" id="245042"/>
    <lineage>
        <taxon>Eukaryota</taxon>
        <taxon>Metazoa</taxon>
        <taxon>Chordata</taxon>
        <taxon>Craniata</taxon>
        <taxon>Vertebrata</taxon>
        <taxon>Euteleostomi</taxon>
        <taxon>Archelosauria</taxon>
        <taxon>Archosauria</taxon>
        <taxon>Dinosauria</taxon>
        <taxon>Saurischia</taxon>
        <taxon>Theropoda</taxon>
        <taxon>Coelurosauria</taxon>
        <taxon>Aves</taxon>
        <taxon>Neognathae</taxon>
        <taxon>Neoaves</taxon>
        <taxon>Telluraves</taxon>
        <taxon>Australaves</taxon>
        <taxon>Passeriformes</taxon>
        <taxon>Sturnidae</taxon>
        <taxon>Lamprotornis</taxon>
    </lineage>
</organism>
<protein>
    <submittedName>
        <fullName evidence="2">Uncharacterized protein</fullName>
    </submittedName>
</protein>
<reference evidence="2" key="1">
    <citation type="submission" date="2020-10" db="EMBL/GenBank/DDBJ databases">
        <title>Feather gene expression reveals the developmental basis of iridescence in African starlings.</title>
        <authorList>
            <person name="Rubenstein D.R."/>
        </authorList>
    </citation>
    <scope>NUCLEOTIDE SEQUENCE</scope>
    <source>
        <strain evidence="2">SS15</strain>
        <tissue evidence="2">Liver</tissue>
    </source>
</reference>
<name>A0A835NQE9_9PASS</name>
<dbReference type="AlphaFoldDB" id="A0A835NQE9"/>
<dbReference type="EMBL" id="JADDUC020000001">
    <property type="protein sequence ID" value="KAI1243464.1"/>
    <property type="molecule type" value="Genomic_DNA"/>
</dbReference>
<feature type="region of interest" description="Disordered" evidence="1">
    <location>
        <begin position="1"/>
        <end position="24"/>
    </location>
</feature>
<dbReference type="OrthoDB" id="10066537at2759"/>
<reference evidence="3 4" key="2">
    <citation type="journal article" date="2021" name="J. Hered.">
        <title>Feather Gene Expression Elucidates the Developmental Basis of Plumage Iridescence in African Starlings.</title>
        <authorList>
            <person name="Rubenstein D.R."/>
            <person name="Corvelo A."/>
            <person name="MacManes M.D."/>
            <person name="Maia R."/>
            <person name="Narzisi G."/>
            <person name="Rousaki A."/>
            <person name="Vandenabeele P."/>
            <person name="Shawkey M.D."/>
            <person name="Solomon J."/>
        </authorList>
    </citation>
    <scope>NUCLEOTIDE SEQUENCE [LARGE SCALE GENOMIC DNA]</scope>
    <source>
        <strain evidence="3">SS15</strain>
    </source>
</reference>
<dbReference type="EMBL" id="JADDUC010000088">
    <property type="protein sequence ID" value="KAG0119378.1"/>
    <property type="molecule type" value="Genomic_DNA"/>
</dbReference>
<accession>A0A835NQE9</accession>
<evidence type="ECO:0000313" key="2">
    <source>
        <dbReference type="EMBL" id="KAG0119378.1"/>
    </source>
</evidence>
<proteinExistence type="predicted"/>
<feature type="compositionally biased region" description="Polar residues" evidence="1">
    <location>
        <begin position="7"/>
        <end position="18"/>
    </location>
</feature>